<dbReference type="Gene3D" id="1.50.10.100">
    <property type="entry name" value="Chondroitin AC/alginate lyase"/>
    <property type="match status" value="1"/>
</dbReference>
<dbReference type="SUPFAM" id="SSF48230">
    <property type="entry name" value="Chondroitin AC/alginate lyase"/>
    <property type="match status" value="1"/>
</dbReference>
<proteinExistence type="predicted"/>
<feature type="domain" description="Heparin-sulfate lyase N-terminal" evidence="6">
    <location>
        <begin position="234"/>
        <end position="469"/>
    </location>
</feature>
<accession>A0A1F6CA04</accession>
<organism evidence="7 8">
    <name type="scientific">Handelsmanbacteria sp. (strain RIFCSPLOWO2_12_FULL_64_10)</name>
    <dbReference type="NCBI Taxonomy" id="1817868"/>
    <lineage>
        <taxon>Bacteria</taxon>
        <taxon>Candidatus Handelsmaniibacteriota</taxon>
    </lineage>
</organism>
<comment type="subcellular location">
    <subcellularLocation>
        <location evidence="1">Periplasm</location>
    </subcellularLocation>
</comment>
<comment type="caution">
    <text evidence="7">The sequence shown here is derived from an EMBL/GenBank/DDBJ whole genome shotgun (WGS) entry which is preliminary data.</text>
</comment>
<evidence type="ECO:0000256" key="4">
    <source>
        <dbReference type="ARBA" id="ARBA00023239"/>
    </source>
</evidence>
<dbReference type="PANTHER" id="PTHR39210:SF1">
    <property type="entry name" value="HEPARIN-SULFATE LYASE"/>
    <property type="match status" value="1"/>
</dbReference>
<keyword evidence="4" id="KW-0456">Lyase</keyword>
<dbReference type="Pfam" id="PF07940">
    <property type="entry name" value="Hepar_II_III_C"/>
    <property type="match status" value="1"/>
</dbReference>
<evidence type="ECO:0000256" key="3">
    <source>
        <dbReference type="ARBA" id="ARBA00022764"/>
    </source>
</evidence>
<evidence type="ECO:0000313" key="8">
    <source>
        <dbReference type="Proteomes" id="UP000178606"/>
    </source>
</evidence>
<sequence length="850" mass="95017">MKEILEPLRAYAREPLRDGPPELLPWDSADPWGLDGAARDTLGLLIAGEKPGPRLFEAADYLLTFCTAADRSEGFPDALLLNGAALALCGYLCEGRHPEAEIWRLTGCARLATQAHARKAALENRVAADCLLTVCRAADERGLPILADLITLRERMWGRLLSHARAERLHVSEADYPSHMKAPTPPERIGALMRGRDWQARARNPEYLLSADTEEAEGTCRNLLTLRAHMLVRHQFGSEIDWHLRLFDDVESTVSLGGQNFIRNLAAAYVRTGDEKYARHAARLLWSFYRLSPVPNHRQAQGPWRTLEVGSRQWRVWADPVGYLGQTEAFDPETHAMLARSRLEHIRYLLSYCGGPNNWYQVEASGLATAALFSPELRHADACLRVALRRLKWINRFAYYDDGFQFELSHGYHVFPTSAIFAVVRTARARGVPLPEDFVALVEKAQEMYLYAAQPDHLLPMFNDCNPQPLDPAPLLRAAAEVFGREDFRWGGTHGREGRGPDHASHAWPSAGYYAMRDRWGESGQFLFFDGAPYGASHQHEDKLTFTLHAHGRPLIGDPNIYSYARTELTHYFKSSRGHNVVMIDGKGQARRFRPQARLSTQGRNEWVTRPGFDFVSSEYLEGFAPDPYPDRGEASQVDASLSHRRAIFYVKPGYWILCDLVLGQDKDTHTLEQIFHLAPIHAPGAPEPMRAGHLSASAMEVLTRDPGLANLAILPVDPEGLQARAQKGETSPAVGWYGVLGEFPAWDVTLTRQAPLPARLDAAMFPLPPGQDARPTVRRLRADARVTAFRITGPGIDDTFLLCEEGTGPVTVEDMTFEGRALLLRRRPELRAMAVNPVRVLVAGLDLTP</sequence>
<dbReference type="InterPro" id="IPR012480">
    <property type="entry name" value="Hepar_II_III_C"/>
</dbReference>
<dbReference type="Pfam" id="PF16889">
    <property type="entry name" value="Hepar_II_III_N"/>
    <property type="match status" value="1"/>
</dbReference>
<dbReference type="InterPro" id="IPR008929">
    <property type="entry name" value="Chondroitin_lyas"/>
</dbReference>
<name>A0A1F6CA04_HANXR</name>
<dbReference type="AlphaFoldDB" id="A0A1F6CA04"/>
<gene>
    <name evidence="7" type="ORF">A3F84_26320</name>
</gene>
<dbReference type="PANTHER" id="PTHR39210">
    <property type="entry name" value="HEPARIN-SULFATE LYASE"/>
    <property type="match status" value="1"/>
</dbReference>
<feature type="domain" description="Heparinase II/III-like C-terminal" evidence="5">
    <location>
        <begin position="502"/>
        <end position="741"/>
    </location>
</feature>
<evidence type="ECO:0000259" key="5">
    <source>
        <dbReference type="Pfam" id="PF07940"/>
    </source>
</evidence>
<protein>
    <submittedName>
        <fullName evidence="7">Uncharacterized protein</fullName>
    </submittedName>
</protein>
<evidence type="ECO:0000313" key="7">
    <source>
        <dbReference type="EMBL" id="OGG46009.1"/>
    </source>
</evidence>
<evidence type="ECO:0000256" key="2">
    <source>
        <dbReference type="ARBA" id="ARBA00022729"/>
    </source>
</evidence>
<dbReference type="Proteomes" id="UP000178606">
    <property type="component" value="Unassembled WGS sequence"/>
</dbReference>
<reference evidence="7 8" key="1">
    <citation type="journal article" date="2016" name="Nat. Commun.">
        <title>Thousands of microbial genomes shed light on interconnected biogeochemical processes in an aquifer system.</title>
        <authorList>
            <person name="Anantharaman K."/>
            <person name="Brown C.T."/>
            <person name="Hug L.A."/>
            <person name="Sharon I."/>
            <person name="Castelle C.J."/>
            <person name="Probst A.J."/>
            <person name="Thomas B.C."/>
            <person name="Singh A."/>
            <person name="Wilkins M.J."/>
            <person name="Karaoz U."/>
            <person name="Brodie E.L."/>
            <person name="Williams K.H."/>
            <person name="Hubbard S.S."/>
            <person name="Banfield J.F."/>
        </authorList>
    </citation>
    <scope>NUCLEOTIDE SEQUENCE [LARGE SCALE GENOMIC DNA]</scope>
    <source>
        <strain evidence="8">RIFCSPLOWO2_12_FULL_64_10</strain>
    </source>
</reference>
<keyword evidence="3" id="KW-0574">Periplasm</keyword>
<evidence type="ECO:0000259" key="6">
    <source>
        <dbReference type="Pfam" id="PF16889"/>
    </source>
</evidence>
<dbReference type="EMBL" id="MFKF01000348">
    <property type="protein sequence ID" value="OGG46009.1"/>
    <property type="molecule type" value="Genomic_DNA"/>
</dbReference>
<dbReference type="GO" id="GO:0016829">
    <property type="term" value="F:lyase activity"/>
    <property type="evidence" value="ECO:0007669"/>
    <property type="project" value="UniProtKB-KW"/>
</dbReference>
<dbReference type="GO" id="GO:0042597">
    <property type="term" value="C:periplasmic space"/>
    <property type="evidence" value="ECO:0007669"/>
    <property type="project" value="UniProtKB-SubCell"/>
</dbReference>
<keyword evidence="2" id="KW-0732">Signal</keyword>
<dbReference type="InterPro" id="IPR031680">
    <property type="entry name" value="Hepar_II_III_N"/>
</dbReference>
<dbReference type="Gene3D" id="2.70.98.70">
    <property type="match status" value="1"/>
</dbReference>
<evidence type="ECO:0000256" key="1">
    <source>
        <dbReference type="ARBA" id="ARBA00004418"/>
    </source>
</evidence>